<dbReference type="RefSeq" id="WP_153571889.1">
    <property type="nucleotide sequence ID" value="NZ_CP045725.1"/>
</dbReference>
<dbReference type="GO" id="GO:0005886">
    <property type="term" value="C:plasma membrane"/>
    <property type="evidence" value="ECO:0007669"/>
    <property type="project" value="TreeGrafter"/>
</dbReference>
<feature type="transmembrane region" description="Helical" evidence="6">
    <location>
        <begin position="374"/>
        <end position="395"/>
    </location>
</feature>
<feature type="transmembrane region" description="Helical" evidence="6">
    <location>
        <begin position="337"/>
        <end position="362"/>
    </location>
</feature>
<dbReference type="AlphaFoldDB" id="A0A5Q2F9J1"/>
<dbReference type="Gene3D" id="1.10.4160.10">
    <property type="entry name" value="Hydantoin permease"/>
    <property type="match status" value="1"/>
</dbReference>
<sequence length="522" mass="56457">MQNHNSHKDEALACHLRAVATSREELAASDPTGRLYNEDLAPSTQSDRKWNGYQLFSMWMNDAHNAGNYTWAAGLFVGLGMSAFNITLGIFIGALIIMLGCILSGFMGHATGTPYPVISRITWGVWGANVPAVIRGIVAIAWYGVQTYLASIALNTLLSRAIPAFRALNGPTATQFLNLSVGGWICFLLLSAVQLAIVYRGMEAVRHFQGMAGPIIWVVMLSLMFYFLARSGWNINLFQGPHGEAISGAQQTRNILITMAQTVGTLATLMLNFSDFARYAPTRKSIVLGNAWGLPINWTAFAVTSVITTAAAAKVLNADMSEIKDPGVLVGHIGNPILFYVFTTAFVFATIGVNIVANFVSASFDISNIAPRQISFQLGGIITAIASVVITPWNYFNNPVVVGTFLGSLGALLGPFFGILVVDYFLVRHEKFSIRHMYMPNEKSIYYFNSGVSLRTLAAFALGAVVSLPIAWDVFGNGMISNFGWFIGAGIAGVAHYLISNNRVVVLPQEDLDATPGERVSA</sequence>
<reference evidence="7 8" key="1">
    <citation type="submission" date="2019-10" db="EMBL/GenBank/DDBJ databases">
        <title>Genomic analysis of Raineyella sp. CBA3103.</title>
        <authorList>
            <person name="Roh S.W."/>
        </authorList>
    </citation>
    <scope>NUCLEOTIDE SEQUENCE [LARGE SCALE GENOMIC DNA]</scope>
    <source>
        <strain evidence="7 8">CBA3103</strain>
    </source>
</reference>
<feature type="transmembrane region" description="Helical" evidence="6">
    <location>
        <begin position="211"/>
        <end position="229"/>
    </location>
</feature>
<keyword evidence="5 6" id="KW-0472">Membrane</keyword>
<dbReference type="Proteomes" id="UP000386847">
    <property type="component" value="Chromosome"/>
</dbReference>
<name>A0A5Q2F9J1_9ACTN</name>
<feature type="transmembrane region" description="Helical" evidence="6">
    <location>
        <begin position="478"/>
        <end position="499"/>
    </location>
</feature>
<accession>A0A5Q2F9J1</accession>
<evidence type="ECO:0000256" key="6">
    <source>
        <dbReference type="SAM" id="Phobius"/>
    </source>
</evidence>
<dbReference type="CDD" id="cd11555">
    <property type="entry name" value="SLC-NCS1sbd_u1"/>
    <property type="match status" value="1"/>
</dbReference>
<evidence type="ECO:0000256" key="2">
    <source>
        <dbReference type="ARBA" id="ARBA00008974"/>
    </source>
</evidence>
<dbReference type="EMBL" id="CP045725">
    <property type="protein sequence ID" value="QGF23358.1"/>
    <property type="molecule type" value="Genomic_DNA"/>
</dbReference>
<evidence type="ECO:0000256" key="1">
    <source>
        <dbReference type="ARBA" id="ARBA00004141"/>
    </source>
</evidence>
<evidence type="ECO:0000256" key="4">
    <source>
        <dbReference type="ARBA" id="ARBA00022989"/>
    </source>
</evidence>
<comment type="subcellular location">
    <subcellularLocation>
        <location evidence="1">Membrane</location>
        <topology evidence="1">Multi-pass membrane protein</topology>
    </subcellularLocation>
</comment>
<keyword evidence="4 6" id="KW-1133">Transmembrane helix</keyword>
<feature type="transmembrane region" description="Helical" evidence="6">
    <location>
        <begin position="401"/>
        <end position="426"/>
    </location>
</feature>
<dbReference type="InterPro" id="IPR045225">
    <property type="entry name" value="Uracil/uridine/allantoin_perm"/>
</dbReference>
<dbReference type="PANTHER" id="PTHR30618">
    <property type="entry name" value="NCS1 FAMILY PURINE/PYRIMIDINE TRANSPORTER"/>
    <property type="match status" value="1"/>
</dbReference>
<feature type="transmembrane region" description="Helical" evidence="6">
    <location>
        <begin position="176"/>
        <end position="199"/>
    </location>
</feature>
<feature type="transmembrane region" description="Helical" evidence="6">
    <location>
        <begin position="294"/>
        <end position="317"/>
    </location>
</feature>
<dbReference type="GO" id="GO:0015205">
    <property type="term" value="F:nucleobase transmembrane transporter activity"/>
    <property type="evidence" value="ECO:0007669"/>
    <property type="project" value="TreeGrafter"/>
</dbReference>
<comment type="similarity">
    <text evidence="2">Belongs to the purine-cytosine permease (2.A.39) family.</text>
</comment>
<evidence type="ECO:0000256" key="3">
    <source>
        <dbReference type="ARBA" id="ARBA00022692"/>
    </source>
</evidence>
<keyword evidence="8" id="KW-1185">Reference proteome</keyword>
<dbReference type="KEGG" id="rain:Rai3103_06435"/>
<organism evidence="7 8">
    <name type="scientific">Raineyella fluvialis</name>
    <dbReference type="NCBI Taxonomy" id="2662261"/>
    <lineage>
        <taxon>Bacteria</taxon>
        <taxon>Bacillati</taxon>
        <taxon>Actinomycetota</taxon>
        <taxon>Actinomycetes</taxon>
        <taxon>Propionibacteriales</taxon>
        <taxon>Propionibacteriaceae</taxon>
        <taxon>Raineyella</taxon>
    </lineage>
</organism>
<dbReference type="PANTHER" id="PTHR30618:SF6">
    <property type="entry name" value="NCS1 FAMILY NUCLEOBASE:CATION SYMPORTER-1"/>
    <property type="match status" value="1"/>
</dbReference>
<feature type="transmembrane region" description="Helical" evidence="6">
    <location>
        <begin position="90"/>
        <end position="111"/>
    </location>
</feature>
<feature type="transmembrane region" description="Helical" evidence="6">
    <location>
        <begin position="123"/>
        <end position="145"/>
    </location>
</feature>
<evidence type="ECO:0000313" key="8">
    <source>
        <dbReference type="Proteomes" id="UP000386847"/>
    </source>
</evidence>
<evidence type="ECO:0000256" key="5">
    <source>
        <dbReference type="ARBA" id="ARBA00023136"/>
    </source>
</evidence>
<evidence type="ECO:0000313" key="7">
    <source>
        <dbReference type="EMBL" id="QGF23358.1"/>
    </source>
</evidence>
<protein>
    <submittedName>
        <fullName evidence="7">NCS1 family nucleobase:cation symporter-1</fullName>
    </submittedName>
</protein>
<dbReference type="Pfam" id="PF02133">
    <property type="entry name" value="Transp_cyt_pur"/>
    <property type="match status" value="1"/>
</dbReference>
<gene>
    <name evidence="7" type="ORF">Rai3103_06435</name>
</gene>
<dbReference type="InterPro" id="IPR001248">
    <property type="entry name" value="Pur-cyt_permease"/>
</dbReference>
<keyword evidence="3 6" id="KW-0812">Transmembrane</keyword>
<proteinExistence type="inferred from homology"/>
<feature type="transmembrane region" description="Helical" evidence="6">
    <location>
        <begin position="446"/>
        <end position="472"/>
    </location>
</feature>